<dbReference type="Proteomes" id="UP000244069">
    <property type="component" value="Unassembled WGS sequence"/>
</dbReference>
<dbReference type="RefSeq" id="WP_107976437.1">
    <property type="nucleotide sequence ID" value="NZ_BMEZ01000014.1"/>
</dbReference>
<keyword evidence="2" id="KW-0808">Transferase</keyword>
<dbReference type="GO" id="GO:0005975">
    <property type="term" value="P:carbohydrate metabolic process"/>
    <property type="evidence" value="ECO:0007669"/>
    <property type="project" value="InterPro"/>
</dbReference>
<evidence type="ECO:0000256" key="3">
    <source>
        <dbReference type="ARBA" id="ARBA00022777"/>
    </source>
</evidence>
<dbReference type="GO" id="GO:0016301">
    <property type="term" value="F:kinase activity"/>
    <property type="evidence" value="ECO:0007669"/>
    <property type="project" value="UniProtKB-KW"/>
</dbReference>
<proteinExistence type="inferred from homology"/>
<dbReference type="EMBL" id="QBKN01000012">
    <property type="protein sequence ID" value="PTX47437.1"/>
    <property type="molecule type" value="Genomic_DNA"/>
</dbReference>
<accession>A0A2T6AUF0</accession>
<sequence length="458" mass="49025">MTSPKHIAVIDIGKTNAKLALVDATRMEEIAVETRPNTVRPGPPWPHFDLDGHWDFLLGALTHMQADHGIDAISVTTHGAAAVLLDEDGALAAPMLDYEHTGPDDMAGAYDALRPPFAETGTPRLPMGLNLGAQLHWMLEVDPALRDRTAHVVTYPQYWGYRLTGNWASDVTSLGCHTDLWNPWTGEPSSLVEKLGLADKLAPARHSSDILGTVHPEIAARTGLSPDTPVACGIHDSNASLYPHLAGRPAPFSVVSTGTWVVCMAVGGASVTLDPKRDTLVNVNAHGDPVPSSRFMGGREYEMIREGREATPTEADRAAVLDGLYLLPAIERNSGPFPGRPGGFTSEPRTEGQRMLALSWYLAMMTDTCLDLIAAEGPVIVEGPFGRNPDFLQMLAALRPGGVESATSATGTAIGSALLFVPDHRETPGTRAKPQDPEALRRYAEGWKAALEAVPQAS</sequence>
<protein>
    <submittedName>
        <fullName evidence="6">Sugar (Pentulose or hexulose) kinase</fullName>
    </submittedName>
</protein>
<evidence type="ECO:0000256" key="2">
    <source>
        <dbReference type="ARBA" id="ARBA00022679"/>
    </source>
</evidence>
<keyword evidence="3 6" id="KW-0418">Kinase</keyword>
<dbReference type="InterPro" id="IPR049382">
    <property type="entry name" value="FGGY_C_2"/>
</dbReference>
<evidence type="ECO:0000259" key="5">
    <source>
        <dbReference type="Pfam" id="PF21546"/>
    </source>
</evidence>
<dbReference type="InterPro" id="IPR043129">
    <property type="entry name" value="ATPase_NBD"/>
</dbReference>
<feature type="domain" description="Carbohydrate kinase FGGY C-terminal" evidence="5">
    <location>
        <begin position="250"/>
        <end position="421"/>
    </location>
</feature>
<dbReference type="AlphaFoldDB" id="A0A2T6AUF0"/>
<feature type="domain" description="Carbohydrate kinase FGGY N-terminal" evidence="4">
    <location>
        <begin position="8"/>
        <end position="241"/>
    </location>
</feature>
<evidence type="ECO:0000313" key="7">
    <source>
        <dbReference type="Proteomes" id="UP000244069"/>
    </source>
</evidence>
<dbReference type="Pfam" id="PF21546">
    <property type="entry name" value="FGGY_C_2"/>
    <property type="match status" value="1"/>
</dbReference>
<comment type="similarity">
    <text evidence="1">Belongs to the FGGY kinase family.</text>
</comment>
<reference evidence="6 7" key="1">
    <citation type="submission" date="2018-04" db="EMBL/GenBank/DDBJ databases">
        <title>Genomic Encyclopedia of Archaeal and Bacterial Type Strains, Phase II (KMG-II): from individual species to whole genera.</title>
        <authorList>
            <person name="Goeker M."/>
        </authorList>
    </citation>
    <scope>NUCLEOTIDE SEQUENCE [LARGE SCALE GENOMIC DNA]</scope>
    <source>
        <strain evidence="6 7">DSM 29329</strain>
    </source>
</reference>
<dbReference type="InterPro" id="IPR050406">
    <property type="entry name" value="FGGY_Carb_Kinase"/>
</dbReference>
<evidence type="ECO:0000259" key="4">
    <source>
        <dbReference type="Pfam" id="PF00370"/>
    </source>
</evidence>
<dbReference type="OrthoDB" id="9786272at2"/>
<dbReference type="Gene3D" id="3.30.420.40">
    <property type="match status" value="2"/>
</dbReference>
<dbReference type="Pfam" id="PF00370">
    <property type="entry name" value="FGGY_N"/>
    <property type="match status" value="1"/>
</dbReference>
<keyword evidence="7" id="KW-1185">Reference proteome</keyword>
<comment type="caution">
    <text evidence="6">The sequence shown here is derived from an EMBL/GenBank/DDBJ whole genome shotgun (WGS) entry which is preliminary data.</text>
</comment>
<name>A0A2T6AUF0_9RHOB</name>
<evidence type="ECO:0000313" key="6">
    <source>
        <dbReference type="EMBL" id="PTX47437.1"/>
    </source>
</evidence>
<dbReference type="InterPro" id="IPR018484">
    <property type="entry name" value="FGGY_N"/>
</dbReference>
<gene>
    <name evidence="6" type="ORF">C8N44_11261</name>
</gene>
<dbReference type="CDD" id="cd07772">
    <property type="entry name" value="ASKHA_NBD_FGGY_NaCK-like"/>
    <property type="match status" value="1"/>
</dbReference>
<dbReference type="SUPFAM" id="SSF53067">
    <property type="entry name" value="Actin-like ATPase domain"/>
    <property type="match status" value="1"/>
</dbReference>
<dbReference type="PANTHER" id="PTHR43095:SF5">
    <property type="entry name" value="XYLULOSE KINASE"/>
    <property type="match status" value="1"/>
</dbReference>
<dbReference type="PANTHER" id="PTHR43095">
    <property type="entry name" value="SUGAR KINASE"/>
    <property type="match status" value="1"/>
</dbReference>
<organism evidence="6 7">
    <name type="scientific">Allosediminivita pacifica</name>
    <dbReference type="NCBI Taxonomy" id="1267769"/>
    <lineage>
        <taxon>Bacteria</taxon>
        <taxon>Pseudomonadati</taxon>
        <taxon>Pseudomonadota</taxon>
        <taxon>Alphaproteobacteria</taxon>
        <taxon>Rhodobacterales</taxon>
        <taxon>Paracoccaceae</taxon>
        <taxon>Allosediminivita</taxon>
    </lineage>
</organism>
<evidence type="ECO:0000256" key="1">
    <source>
        <dbReference type="ARBA" id="ARBA00009156"/>
    </source>
</evidence>